<dbReference type="EMBL" id="JAGIOO010000001">
    <property type="protein sequence ID" value="MBP2478754.1"/>
    <property type="molecule type" value="Genomic_DNA"/>
</dbReference>
<evidence type="ECO:0000313" key="2">
    <source>
        <dbReference type="EMBL" id="MBP2478754.1"/>
    </source>
</evidence>
<evidence type="ECO:0000256" key="1">
    <source>
        <dbReference type="SAM" id="MobiDB-lite"/>
    </source>
</evidence>
<gene>
    <name evidence="2" type="ORF">JOF53_007626</name>
</gene>
<evidence type="ECO:0000313" key="3">
    <source>
        <dbReference type="Proteomes" id="UP001519363"/>
    </source>
</evidence>
<protein>
    <submittedName>
        <fullName evidence="2">Uncharacterized protein</fullName>
    </submittedName>
</protein>
<comment type="caution">
    <text evidence="2">The sequence shown here is derived from an EMBL/GenBank/DDBJ whole genome shotgun (WGS) entry which is preliminary data.</text>
</comment>
<name>A0ABS5AQA6_9PSEU</name>
<organism evidence="2 3">
    <name type="scientific">Crossiella equi</name>
    <dbReference type="NCBI Taxonomy" id="130796"/>
    <lineage>
        <taxon>Bacteria</taxon>
        <taxon>Bacillati</taxon>
        <taxon>Actinomycetota</taxon>
        <taxon>Actinomycetes</taxon>
        <taxon>Pseudonocardiales</taxon>
        <taxon>Pseudonocardiaceae</taxon>
        <taxon>Crossiella</taxon>
    </lineage>
</organism>
<keyword evidence="3" id="KW-1185">Reference proteome</keyword>
<accession>A0ABS5AQA6</accession>
<feature type="region of interest" description="Disordered" evidence="1">
    <location>
        <begin position="42"/>
        <end position="64"/>
    </location>
</feature>
<dbReference type="Proteomes" id="UP001519363">
    <property type="component" value="Unassembled WGS sequence"/>
</dbReference>
<sequence>MLVGTSDRVATDPRVSLTDRRNLRCTCRMPVEGLNRIIGVSPEGGGLALSSRCPPEDRKPRRVR</sequence>
<proteinExistence type="predicted"/>
<reference evidence="2 3" key="1">
    <citation type="submission" date="2021-03" db="EMBL/GenBank/DDBJ databases">
        <title>Sequencing the genomes of 1000 actinobacteria strains.</title>
        <authorList>
            <person name="Klenk H.-P."/>
        </authorList>
    </citation>
    <scope>NUCLEOTIDE SEQUENCE [LARGE SCALE GENOMIC DNA]</scope>
    <source>
        <strain evidence="2 3">DSM 44580</strain>
    </source>
</reference>
<feature type="compositionally biased region" description="Basic and acidic residues" evidence="1">
    <location>
        <begin position="54"/>
        <end position="64"/>
    </location>
</feature>